<dbReference type="EMBL" id="JAKFHA010000044">
    <property type="protein sequence ID" value="MCF2533113.1"/>
    <property type="molecule type" value="Genomic_DNA"/>
</dbReference>
<feature type="transmembrane region" description="Helical" evidence="1">
    <location>
        <begin position="124"/>
        <end position="154"/>
    </location>
</feature>
<reference evidence="2" key="1">
    <citation type="submission" date="2022-01" db="EMBL/GenBank/DDBJ databases">
        <title>Genome-Based Taxonomic Classification of the Phylum Actinobacteria.</title>
        <authorList>
            <person name="Gao Y."/>
        </authorList>
    </citation>
    <scope>NUCLEOTIDE SEQUENCE</scope>
    <source>
        <strain evidence="2">KLBMP 8922</strain>
    </source>
</reference>
<accession>A0AA41U3V1</accession>
<keyword evidence="1" id="KW-0812">Transmembrane</keyword>
<comment type="caution">
    <text evidence="2">The sequence shown here is derived from an EMBL/GenBank/DDBJ whole genome shotgun (WGS) entry which is preliminary data.</text>
</comment>
<evidence type="ECO:0000313" key="2">
    <source>
        <dbReference type="EMBL" id="MCF2533113.1"/>
    </source>
</evidence>
<proteinExistence type="predicted"/>
<dbReference type="RefSeq" id="WP_235057886.1">
    <property type="nucleotide sequence ID" value="NZ_JAKFHA010000044.1"/>
</dbReference>
<dbReference type="Proteomes" id="UP001165378">
    <property type="component" value="Unassembled WGS sequence"/>
</dbReference>
<organism evidence="2 3">
    <name type="scientific">Yinghuangia soli</name>
    <dbReference type="NCBI Taxonomy" id="2908204"/>
    <lineage>
        <taxon>Bacteria</taxon>
        <taxon>Bacillati</taxon>
        <taxon>Actinomycetota</taxon>
        <taxon>Actinomycetes</taxon>
        <taxon>Kitasatosporales</taxon>
        <taxon>Streptomycetaceae</taxon>
        <taxon>Yinghuangia</taxon>
    </lineage>
</organism>
<dbReference type="AlphaFoldDB" id="A0AA41U3V1"/>
<feature type="transmembrane region" description="Helical" evidence="1">
    <location>
        <begin position="82"/>
        <end position="104"/>
    </location>
</feature>
<evidence type="ECO:0000256" key="1">
    <source>
        <dbReference type="SAM" id="Phobius"/>
    </source>
</evidence>
<sequence>MNSALLLLIALADAAFAGFRAYAGRDARIRRRPAIRRAALRGLTAGVALACVALLCAAGILLAAADPDAAYRDLDAAAGRALWVLVPYAAVVGAALLCYFGGPFRLGTLAVVAGLGPLTMLRPVAVAACVALAGSVSLPAAAVMAVGGVGVLAVEPWVHRRWYPVPV</sequence>
<name>A0AA41U3V1_9ACTN</name>
<evidence type="ECO:0000313" key="3">
    <source>
        <dbReference type="Proteomes" id="UP001165378"/>
    </source>
</evidence>
<feature type="transmembrane region" description="Helical" evidence="1">
    <location>
        <begin position="41"/>
        <end position="62"/>
    </location>
</feature>
<keyword evidence="3" id="KW-1185">Reference proteome</keyword>
<keyword evidence="1" id="KW-0472">Membrane</keyword>
<gene>
    <name evidence="2" type="ORF">LZ495_38675</name>
</gene>
<protein>
    <submittedName>
        <fullName evidence="2">Uncharacterized protein</fullName>
    </submittedName>
</protein>
<keyword evidence="1" id="KW-1133">Transmembrane helix</keyword>